<reference evidence="4 5" key="1">
    <citation type="submission" date="2017-06" db="EMBL/GenBank/DDBJ databases">
        <title>A platform for efficient transgenesis in Macrostomum lignano, a flatworm model organism for stem cell research.</title>
        <authorList>
            <person name="Berezikov E."/>
        </authorList>
    </citation>
    <scope>NUCLEOTIDE SEQUENCE [LARGE SCALE GENOMIC DNA]</scope>
    <source>
        <strain evidence="4">DV1</strain>
        <tissue evidence="4">Whole organism</tissue>
    </source>
</reference>
<protein>
    <recommendedName>
        <fullName evidence="1">Proteasome assembly chaperone 2</fullName>
    </recommendedName>
</protein>
<gene>
    <name evidence="4" type="ORF">BOX15_Mlig018665g5</name>
</gene>
<dbReference type="PANTHER" id="PTHR12970:SF1">
    <property type="entry name" value="PROTEASOME ASSEMBLY CHAPERONE 2"/>
    <property type="match status" value="1"/>
</dbReference>
<proteinExistence type="inferred from homology"/>
<comment type="similarity">
    <text evidence="3">Belongs to the PSMG2 family.</text>
</comment>
<dbReference type="OrthoDB" id="10260712at2759"/>
<dbReference type="EMBL" id="NIVC01002665">
    <property type="protein sequence ID" value="PAA56080.1"/>
    <property type="molecule type" value="Genomic_DNA"/>
</dbReference>
<sequence>VLSDKSIGPGKWSDYTCVLPSVSVGNVGQLAADLIISSGRLYSVGYWHSASLTPVCGPGPFGGPPCTAAELWESEQRRIVVLQLRSPVLACRRRRFLDEACNLIAECGFARVLLLASAWDSSRREPSCPSLGLAGSPGWPNPAPEGLEFESLEPERRLSGVGLAGPLFRRLAADSRPTGTALACLFCSEGDNSGHAGQLAEAVAAILGQPGLAPVPGRPLPSSWRLLYGSRPVEGLY</sequence>
<dbReference type="GO" id="GO:0005634">
    <property type="term" value="C:nucleus"/>
    <property type="evidence" value="ECO:0007669"/>
    <property type="project" value="TreeGrafter"/>
</dbReference>
<accession>A0A267E3G3</accession>
<dbReference type="InterPro" id="IPR019151">
    <property type="entry name" value="Proteasome_assmbl_chaperone_2"/>
</dbReference>
<evidence type="ECO:0000313" key="4">
    <source>
        <dbReference type="EMBL" id="PAA56080.1"/>
    </source>
</evidence>
<evidence type="ECO:0000256" key="3">
    <source>
        <dbReference type="ARBA" id="ARBA00025745"/>
    </source>
</evidence>
<keyword evidence="5" id="KW-1185">Reference proteome</keyword>
<evidence type="ECO:0000256" key="1">
    <source>
        <dbReference type="ARBA" id="ARBA00019186"/>
    </source>
</evidence>
<name>A0A267E3G3_9PLAT</name>
<dbReference type="Gene3D" id="3.40.50.10900">
    <property type="entry name" value="PAC-like subunit"/>
    <property type="match status" value="2"/>
</dbReference>
<comment type="caution">
    <text evidence="4">The sequence shown here is derived from an EMBL/GenBank/DDBJ whole genome shotgun (WGS) entry which is preliminary data.</text>
</comment>
<dbReference type="GO" id="GO:0005829">
    <property type="term" value="C:cytosol"/>
    <property type="evidence" value="ECO:0007669"/>
    <property type="project" value="TreeGrafter"/>
</dbReference>
<dbReference type="InterPro" id="IPR016562">
    <property type="entry name" value="Proteasome_assmbl_chp_2_euk"/>
</dbReference>
<dbReference type="InterPro" id="IPR038389">
    <property type="entry name" value="PSMG2_sf"/>
</dbReference>
<dbReference type="GO" id="GO:0043248">
    <property type="term" value="P:proteasome assembly"/>
    <property type="evidence" value="ECO:0007669"/>
    <property type="project" value="TreeGrafter"/>
</dbReference>
<dbReference type="PIRSF" id="PIRSF010044">
    <property type="entry name" value="UCP010044"/>
    <property type="match status" value="1"/>
</dbReference>
<feature type="non-terminal residue" evidence="4">
    <location>
        <position position="1"/>
    </location>
</feature>
<dbReference type="PANTHER" id="PTHR12970">
    <property type="entry name" value="PROTEASOME ASSEMBLY CHAPERONE 2"/>
    <property type="match status" value="1"/>
</dbReference>
<keyword evidence="2" id="KW-0143">Chaperone</keyword>
<evidence type="ECO:0000313" key="5">
    <source>
        <dbReference type="Proteomes" id="UP000215902"/>
    </source>
</evidence>
<dbReference type="STRING" id="282301.A0A267E3G3"/>
<evidence type="ECO:0000256" key="2">
    <source>
        <dbReference type="ARBA" id="ARBA00023186"/>
    </source>
</evidence>
<dbReference type="AlphaFoldDB" id="A0A267E3G3"/>
<dbReference type="Proteomes" id="UP000215902">
    <property type="component" value="Unassembled WGS sequence"/>
</dbReference>
<organism evidence="4 5">
    <name type="scientific">Macrostomum lignano</name>
    <dbReference type="NCBI Taxonomy" id="282301"/>
    <lineage>
        <taxon>Eukaryota</taxon>
        <taxon>Metazoa</taxon>
        <taxon>Spiralia</taxon>
        <taxon>Lophotrochozoa</taxon>
        <taxon>Platyhelminthes</taxon>
        <taxon>Rhabditophora</taxon>
        <taxon>Macrostomorpha</taxon>
        <taxon>Macrostomida</taxon>
        <taxon>Macrostomidae</taxon>
        <taxon>Macrostomum</taxon>
    </lineage>
</organism>
<dbReference type="Pfam" id="PF09754">
    <property type="entry name" value="PAC2"/>
    <property type="match status" value="1"/>
</dbReference>